<dbReference type="Gene3D" id="3.40.50.2000">
    <property type="entry name" value="Glycogen Phosphorylase B"/>
    <property type="match status" value="1"/>
</dbReference>
<gene>
    <name evidence="1" type="ORF">S01H1_82301</name>
</gene>
<comment type="caution">
    <text evidence="1">The sequence shown here is derived from an EMBL/GenBank/DDBJ whole genome shotgun (WGS) entry which is preliminary data.</text>
</comment>
<reference evidence="1" key="1">
    <citation type="journal article" date="2014" name="Front. Microbiol.">
        <title>High frequency of phylogenetically diverse reductive dehalogenase-homologous genes in deep subseafloor sedimentary metagenomes.</title>
        <authorList>
            <person name="Kawai M."/>
            <person name="Futagami T."/>
            <person name="Toyoda A."/>
            <person name="Takaki Y."/>
            <person name="Nishi S."/>
            <person name="Hori S."/>
            <person name="Arai W."/>
            <person name="Tsubouchi T."/>
            <person name="Morono Y."/>
            <person name="Uchiyama I."/>
            <person name="Ito T."/>
            <person name="Fujiyama A."/>
            <person name="Inagaki F."/>
            <person name="Takami H."/>
        </authorList>
    </citation>
    <scope>NUCLEOTIDE SEQUENCE</scope>
    <source>
        <strain evidence="1">Expedition CK06-06</strain>
    </source>
</reference>
<proteinExistence type="predicted"/>
<name>X0YPS9_9ZZZZ</name>
<dbReference type="EMBL" id="BARS01055780">
    <property type="protein sequence ID" value="GAG48907.1"/>
    <property type="molecule type" value="Genomic_DNA"/>
</dbReference>
<accession>X0YPS9</accession>
<feature type="non-terminal residue" evidence="1">
    <location>
        <position position="84"/>
    </location>
</feature>
<evidence type="ECO:0000313" key="1">
    <source>
        <dbReference type="EMBL" id="GAG48907.1"/>
    </source>
</evidence>
<dbReference type="SUPFAM" id="SSF53756">
    <property type="entry name" value="UDP-Glycosyltransferase/glycogen phosphorylase"/>
    <property type="match status" value="1"/>
</dbReference>
<protein>
    <recommendedName>
        <fullName evidence="2">Glycosyltransferase subfamily 4-like N-terminal domain-containing protein</fullName>
    </recommendedName>
</protein>
<dbReference type="AlphaFoldDB" id="X0YPS9"/>
<sequence length="84" mass="9999">MKILHISAYPPNHFGGVEIFCKNLTQNLQLYNIESDILTTNIQSKKFQIEYMNGIRVIKQRPFIWVWNLNPLTNVLNYIIKNYK</sequence>
<organism evidence="1">
    <name type="scientific">marine sediment metagenome</name>
    <dbReference type="NCBI Taxonomy" id="412755"/>
    <lineage>
        <taxon>unclassified sequences</taxon>
        <taxon>metagenomes</taxon>
        <taxon>ecological metagenomes</taxon>
    </lineage>
</organism>
<evidence type="ECO:0008006" key="2">
    <source>
        <dbReference type="Google" id="ProtNLM"/>
    </source>
</evidence>